<dbReference type="eggNOG" id="COG3409">
    <property type="taxonomic scope" value="Bacteria"/>
</dbReference>
<dbReference type="PROSITE" id="PS51257">
    <property type="entry name" value="PROKAR_LIPOPROTEIN"/>
    <property type="match status" value="1"/>
</dbReference>
<evidence type="ECO:0000256" key="1">
    <source>
        <dbReference type="SAM" id="MobiDB-lite"/>
    </source>
</evidence>
<feature type="compositionally biased region" description="Polar residues" evidence="1">
    <location>
        <begin position="254"/>
        <end position="280"/>
    </location>
</feature>
<evidence type="ECO:0000313" key="4">
    <source>
        <dbReference type="Proteomes" id="UP000029493"/>
    </source>
</evidence>
<evidence type="ECO:0000313" key="3">
    <source>
        <dbReference type="EMBL" id="AIR91748.1"/>
    </source>
</evidence>
<name>A0A089WGM5_9PSED</name>
<dbReference type="EMBL" id="CP009455">
    <property type="protein sequence ID" value="AIR91748.1"/>
    <property type="molecule type" value="Genomic_DNA"/>
</dbReference>
<dbReference type="KEGG" id="psw:LK03_00065"/>
<dbReference type="EMBL" id="CP009455">
    <property type="protein sequence ID" value="AIR87726.1"/>
    <property type="molecule type" value="Genomic_DNA"/>
</dbReference>
<proteinExistence type="predicted"/>
<feature type="region of interest" description="Disordered" evidence="1">
    <location>
        <begin position="248"/>
        <end position="280"/>
    </location>
</feature>
<protein>
    <recommendedName>
        <fullName evidence="5">Lipoprotein</fullName>
    </recommendedName>
</protein>
<dbReference type="AlphaFoldDB" id="A0A089WGM5"/>
<keyword evidence="4" id="KW-1185">Reference proteome</keyword>
<dbReference type="Proteomes" id="UP000029493">
    <property type="component" value="Chromosome"/>
</dbReference>
<reference evidence="2 4" key="1">
    <citation type="submission" date="2014-09" db="EMBL/GenBank/DDBJ databases">
        <authorList>
            <person name="Chan K.-G."/>
        </authorList>
    </citation>
    <scope>NUCLEOTIDE SEQUENCE [LARGE SCALE GENOMIC DNA]</scope>
    <source>
        <strain evidence="2 4">ND07</strain>
    </source>
</reference>
<organism evidence="2 4">
    <name type="scientific">Pseudomonas cremoricolorata</name>
    <dbReference type="NCBI Taxonomy" id="157783"/>
    <lineage>
        <taxon>Bacteria</taxon>
        <taxon>Pseudomonadati</taxon>
        <taxon>Pseudomonadota</taxon>
        <taxon>Gammaproteobacteria</taxon>
        <taxon>Pseudomonadales</taxon>
        <taxon>Pseudomonadaceae</taxon>
        <taxon>Pseudomonas</taxon>
    </lineage>
</organism>
<accession>A0A089WGM5</accession>
<gene>
    <name evidence="2" type="ORF">LK03_00065</name>
    <name evidence="3" type="ORF">LK03_21915</name>
</gene>
<evidence type="ECO:0008006" key="5">
    <source>
        <dbReference type="Google" id="ProtNLM"/>
    </source>
</evidence>
<sequence>MLQSRMGDHMDKAYGFSLLCWVSMMFFVSGCSRFPNLQTPYQDSNPLKGQMTAANDPNSRAEKQLDGDVKFVDQLARFKTSYRAAMTNPQASDLKQFLESGMTYYDLQCGDYFSRIDFTRAHREYVQKQTVLVGSLTSAILGLADAGSAVTGATGAAFGFGSASFDAYNSAFLASTDVGLLRELVQSARANDKARILSRIMVPNKTWPETIDSFDSAVSALDEYFLRCHPTGIRNLLKSSIEEKAKRLNPENKAASTGVETTGHATTVATPVSDNGSAKP</sequence>
<dbReference type="KEGG" id="psw:LK03_21915"/>
<evidence type="ECO:0000313" key="2">
    <source>
        <dbReference type="EMBL" id="AIR87726.1"/>
    </source>
</evidence>